<dbReference type="InterPro" id="IPR042097">
    <property type="entry name" value="Aminopeptidase_N-like_N_sf"/>
</dbReference>
<organism evidence="15 16">
    <name type="scientific">Mesonia profundi</name>
    <dbReference type="NCBI Taxonomy" id="3070998"/>
    <lineage>
        <taxon>Bacteria</taxon>
        <taxon>Pseudomonadati</taxon>
        <taxon>Bacteroidota</taxon>
        <taxon>Flavobacteriia</taxon>
        <taxon>Flavobacteriales</taxon>
        <taxon>Flavobacteriaceae</taxon>
        <taxon>Mesonia</taxon>
    </lineage>
</organism>
<comment type="cofactor">
    <cofactor evidence="2">
        <name>Zn(2+)</name>
        <dbReference type="ChEBI" id="CHEBI:29105"/>
    </cofactor>
</comment>
<dbReference type="GO" id="GO:0004177">
    <property type="term" value="F:aminopeptidase activity"/>
    <property type="evidence" value="ECO:0007669"/>
    <property type="project" value="UniProtKB-KW"/>
</dbReference>
<keyword evidence="11" id="KW-0482">Metalloprotease</keyword>
<evidence type="ECO:0000256" key="5">
    <source>
        <dbReference type="ARBA" id="ARBA00015611"/>
    </source>
</evidence>
<dbReference type="InterPro" id="IPR014782">
    <property type="entry name" value="Peptidase_M1_dom"/>
</dbReference>
<dbReference type="SUPFAM" id="SSF63737">
    <property type="entry name" value="Leukotriene A4 hydrolase N-terminal domain"/>
    <property type="match status" value="1"/>
</dbReference>
<protein>
    <recommendedName>
        <fullName evidence="5">Aminopeptidase N</fullName>
        <ecNumber evidence="4">3.4.11.2</ecNumber>
    </recommendedName>
</protein>
<keyword evidence="8" id="KW-0479">Metal-binding</keyword>
<keyword evidence="12" id="KW-0732">Signal</keyword>
<comment type="caution">
    <text evidence="15">The sequence shown here is derived from an EMBL/GenBank/DDBJ whole genome shotgun (WGS) entry which is preliminary data.</text>
</comment>
<keyword evidence="16" id="KW-1185">Reference proteome</keyword>
<keyword evidence="10" id="KW-0862">Zinc</keyword>
<evidence type="ECO:0000256" key="9">
    <source>
        <dbReference type="ARBA" id="ARBA00022801"/>
    </source>
</evidence>
<dbReference type="PANTHER" id="PTHR11533">
    <property type="entry name" value="PROTEASE M1 ZINC METALLOPROTEASE"/>
    <property type="match status" value="1"/>
</dbReference>
<dbReference type="Gene3D" id="1.10.390.10">
    <property type="entry name" value="Neutral Protease Domain 2"/>
    <property type="match status" value="1"/>
</dbReference>
<dbReference type="InterPro" id="IPR027268">
    <property type="entry name" value="Peptidase_M4/M1_CTD_sf"/>
</dbReference>
<dbReference type="InterPro" id="IPR001930">
    <property type="entry name" value="Peptidase_M1"/>
</dbReference>
<keyword evidence="6 15" id="KW-0031">Aminopeptidase</keyword>
<evidence type="ECO:0000256" key="1">
    <source>
        <dbReference type="ARBA" id="ARBA00000098"/>
    </source>
</evidence>
<reference evidence="15 16" key="1">
    <citation type="submission" date="2023-08" db="EMBL/GenBank/DDBJ databases">
        <title>Mesonia sp. MT50, isolated from deep-sea sediment of the Mariana Trench.</title>
        <authorList>
            <person name="Fu H."/>
        </authorList>
    </citation>
    <scope>NUCLEOTIDE SEQUENCE [LARGE SCALE GENOMIC DNA]</scope>
    <source>
        <strain evidence="15 16">MT50</strain>
    </source>
</reference>
<name>A0ABU1A155_9FLAO</name>
<dbReference type="InterPro" id="IPR050344">
    <property type="entry name" value="Peptidase_M1_aminopeptidases"/>
</dbReference>
<keyword evidence="9 15" id="KW-0378">Hydrolase</keyword>
<dbReference type="PANTHER" id="PTHR11533:SF174">
    <property type="entry name" value="PUROMYCIN-SENSITIVE AMINOPEPTIDASE-RELATED"/>
    <property type="match status" value="1"/>
</dbReference>
<evidence type="ECO:0000256" key="7">
    <source>
        <dbReference type="ARBA" id="ARBA00022670"/>
    </source>
</evidence>
<feature type="domain" description="Peptidase M1 membrane alanine aminopeptidase" evidence="13">
    <location>
        <begin position="231"/>
        <end position="430"/>
    </location>
</feature>
<dbReference type="SUPFAM" id="SSF55486">
    <property type="entry name" value="Metalloproteases ('zincins'), catalytic domain"/>
    <property type="match status" value="1"/>
</dbReference>
<evidence type="ECO:0000256" key="2">
    <source>
        <dbReference type="ARBA" id="ARBA00001947"/>
    </source>
</evidence>
<dbReference type="RefSeq" id="WP_308864176.1">
    <property type="nucleotide sequence ID" value="NZ_JAVHUL010000016.1"/>
</dbReference>
<dbReference type="Pfam" id="PF01433">
    <property type="entry name" value="Peptidase_M1"/>
    <property type="match status" value="1"/>
</dbReference>
<evidence type="ECO:0000256" key="3">
    <source>
        <dbReference type="ARBA" id="ARBA00010136"/>
    </source>
</evidence>
<dbReference type="EC" id="3.4.11.2" evidence="4"/>
<evidence type="ECO:0000256" key="10">
    <source>
        <dbReference type="ARBA" id="ARBA00022833"/>
    </source>
</evidence>
<evidence type="ECO:0000256" key="12">
    <source>
        <dbReference type="SAM" id="SignalP"/>
    </source>
</evidence>
<dbReference type="Pfam" id="PF17900">
    <property type="entry name" value="Peptidase_M1_N"/>
    <property type="match status" value="1"/>
</dbReference>
<comment type="similarity">
    <text evidence="3">Belongs to the peptidase M1 family.</text>
</comment>
<dbReference type="InterPro" id="IPR045357">
    <property type="entry name" value="Aminopeptidase_N-like_N"/>
</dbReference>
<sequence>MKHFIWLILLLCPLYLKAQQTSRVDIQKISGNIHLLPEMKSVDGKLQVELKVLKPTDSIYLDAKKATVKGLEKSEFQLSATKDKLWFIGNFKAGKTYTFKFNYQVTPAQTMYFVGWDNTGSNQIWTQGQGKYTSHWLPSIDDVNDKIEFDLSYQVPKAYEVIANGKLTSKKTKGEDRIWKYDMQNPMSSYLVAVAVGDYAFAEEKTESGIALQYYYEPENKDKVEATYRYSKQIFDFFETEIGIPFPWQDYKQVPVRDFLYAGMENTTATLFSNQFITDDTGFIDRNYVNVNAHELAHQWFGNFVTATSSEHHWLQEGFATFYALLAEREVFGEDYYYYKLYETAEQLKELSDAGEGEALLNAKASSLTFYQKGAWALHILKENVGEEAFRKGVKTYLMKYAYQSVNTDAFLKEMELASKTDLSLFKKDWLFQSAFKADESLASLKKSDFIKELLALKALRKLDLEDKKNQLQLALQQPVNDYFGQEVVYQLAQEKPEEVMALYKKAFASDNLLTRQAIAITLRETPRQLKEDMESLLEDDSYLTQEKALMNLWQNFTESRTAYFEKLKGVEGFQDKNIEILWLTLHLVSPAYEKDQKQEVFKKLSKYTSASYDYAIRENALGYLYQIDTFSQQSYEDLFEGTKHQVWRFRSYCRQLLDTLWENTKHRAQLMALVDEIPSDHAAYAKKKYNL</sequence>
<dbReference type="InterPro" id="IPR016024">
    <property type="entry name" value="ARM-type_fold"/>
</dbReference>
<dbReference type="CDD" id="cd09603">
    <property type="entry name" value="M1_APN_like"/>
    <property type="match status" value="1"/>
</dbReference>
<gene>
    <name evidence="15" type="ORF">RBU60_07590</name>
</gene>
<proteinExistence type="inferred from homology"/>
<evidence type="ECO:0000256" key="11">
    <source>
        <dbReference type="ARBA" id="ARBA00023049"/>
    </source>
</evidence>
<evidence type="ECO:0000256" key="4">
    <source>
        <dbReference type="ARBA" id="ARBA00012564"/>
    </source>
</evidence>
<evidence type="ECO:0000313" key="15">
    <source>
        <dbReference type="EMBL" id="MDQ7917433.1"/>
    </source>
</evidence>
<dbReference type="Proteomes" id="UP001230915">
    <property type="component" value="Unassembled WGS sequence"/>
</dbReference>
<dbReference type="Gene3D" id="2.60.40.1730">
    <property type="entry name" value="tricorn interacting facor f3 domain"/>
    <property type="match status" value="1"/>
</dbReference>
<evidence type="ECO:0000256" key="8">
    <source>
        <dbReference type="ARBA" id="ARBA00022723"/>
    </source>
</evidence>
<evidence type="ECO:0000259" key="14">
    <source>
        <dbReference type="Pfam" id="PF17900"/>
    </source>
</evidence>
<comment type="catalytic activity">
    <reaction evidence="1">
        <text>Release of an N-terminal amino acid, Xaa-|-Yaa- from a peptide, amide or arylamide. Xaa is preferably Ala, but may be most amino acids including Pro (slow action). When a terminal hydrophobic residue is followed by a prolyl residue, the two may be released as an intact Xaa-Pro dipeptide.</text>
        <dbReference type="EC" id="3.4.11.2"/>
    </reaction>
</comment>
<dbReference type="SUPFAM" id="SSF48371">
    <property type="entry name" value="ARM repeat"/>
    <property type="match status" value="1"/>
</dbReference>
<evidence type="ECO:0000313" key="16">
    <source>
        <dbReference type="Proteomes" id="UP001230915"/>
    </source>
</evidence>
<keyword evidence="7" id="KW-0645">Protease</keyword>
<dbReference type="EMBL" id="JAVHUL010000016">
    <property type="protein sequence ID" value="MDQ7917433.1"/>
    <property type="molecule type" value="Genomic_DNA"/>
</dbReference>
<feature type="domain" description="Aminopeptidase N-like N-terminal" evidence="14">
    <location>
        <begin position="34"/>
        <end position="191"/>
    </location>
</feature>
<dbReference type="PRINTS" id="PR00756">
    <property type="entry name" value="ALADIPTASE"/>
</dbReference>
<feature type="signal peptide" evidence="12">
    <location>
        <begin position="1"/>
        <end position="18"/>
    </location>
</feature>
<accession>A0ABU1A155</accession>
<evidence type="ECO:0000256" key="6">
    <source>
        <dbReference type="ARBA" id="ARBA00022438"/>
    </source>
</evidence>
<evidence type="ECO:0000259" key="13">
    <source>
        <dbReference type="Pfam" id="PF01433"/>
    </source>
</evidence>
<feature type="chain" id="PRO_5046824663" description="Aminopeptidase N" evidence="12">
    <location>
        <begin position="19"/>
        <end position="692"/>
    </location>
</feature>